<dbReference type="AlphaFoldDB" id="A0A9R1C8L1"/>
<dbReference type="Proteomes" id="UP000825483">
    <property type="component" value="Unassembled WGS sequence"/>
</dbReference>
<dbReference type="EMBL" id="BPUB01000001">
    <property type="protein sequence ID" value="GJG58030.1"/>
    <property type="molecule type" value="Genomic_DNA"/>
</dbReference>
<dbReference type="InterPro" id="IPR010664">
    <property type="entry name" value="LipoPS_assembly_LptC-rel"/>
</dbReference>
<evidence type="ECO:0000313" key="2">
    <source>
        <dbReference type="EMBL" id="GJG58030.1"/>
    </source>
</evidence>
<reference evidence="2" key="1">
    <citation type="journal article" date="2022" name="Int. J. Syst. Evol. Microbiol.">
        <title>Prevotella lacticifex sp. nov., isolated from the rumen of cows.</title>
        <authorList>
            <person name="Shinkai T."/>
            <person name="Ikeyama N."/>
            <person name="Kumagai M."/>
            <person name="Ohmori H."/>
            <person name="Sakamoto M."/>
            <person name="Ohkuma M."/>
            <person name="Mitsumori M."/>
        </authorList>
    </citation>
    <scope>NUCLEOTIDE SEQUENCE</scope>
    <source>
        <strain evidence="2">R5076</strain>
    </source>
</reference>
<proteinExistence type="predicted"/>
<dbReference type="GO" id="GO:0005886">
    <property type="term" value="C:plasma membrane"/>
    <property type="evidence" value="ECO:0007669"/>
    <property type="project" value="InterPro"/>
</dbReference>
<sequence length="253" mass="28375">MDEWHRFIGLGRWLPAAGWGRGKALLIAGIVLLAVAFGSCQEEHEHTAPAIHARDSVPAMVTNGVNTLISDSGVIKYRLVAERWEVNEAKNPSRWVFDKGVLLTQFDEKMHITGYIQCDSAVYYDKLRKWQLRGRVRILNPQGTSFQSDQLYWDEQNHKIWSYSYSHLKMPDKEIDGNWFEGNDDMSKYEIRQTHGKFDKNKSNFGQNGGGMSPSAAPSPAAVNDTVNGPSASGPHPVGPNKPKFHHVAAETK</sequence>
<keyword evidence="3" id="KW-1185">Reference proteome</keyword>
<gene>
    <name evidence="2" type="ORF">PRLR5076_08810</name>
</gene>
<evidence type="ECO:0000256" key="1">
    <source>
        <dbReference type="SAM" id="MobiDB-lite"/>
    </source>
</evidence>
<protein>
    <recommendedName>
        <fullName evidence="4">LPS export ABC transporter periplasmic protein LptC</fullName>
    </recommendedName>
</protein>
<comment type="caution">
    <text evidence="2">The sequence shown here is derived from an EMBL/GenBank/DDBJ whole genome shotgun (WGS) entry which is preliminary data.</text>
</comment>
<dbReference type="Pfam" id="PF06835">
    <property type="entry name" value="LptC"/>
    <property type="match status" value="1"/>
</dbReference>
<dbReference type="GO" id="GO:0015221">
    <property type="term" value="F:lipopolysaccharide transmembrane transporter activity"/>
    <property type="evidence" value="ECO:0007669"/>
    <property type="project" value="InterPro"/>
</dbReference>
<dbReference type="InterPro" id="IPR026265">
    <property type="entry name" value="LptC"/>
</dbReference>
<evidence type="ECO:0008006" key="4">
    <source>
        <dbReference type="Google" id="ProtNLM"/>
    </source>
</evidence>
<feature type="region of interest" description="Disordered" evidence="1">
    <location>
        <begin position="198"/>
        <end position="253"/>
    </location>
</feature>
<name>A0A9R1C8L1_9BACT</name>
<organism evidence="2 3">
    <name type="scientific">Prevotella lacticifex</name>
    <dbReference type="NCBI Taxonomy" id="2854755"/>
    <lineage>
        <taxon>Bacteria</taxon>
        <taxon>Pseudomonadati</taxon>
        <taxon>Bacteroidota</taxon>
        <taxon>Bacteroidia</taxon>
        <taxon>Bacteroidales</taxon>
        <taxon>Prevotellaceae</taxon>
        <taxon>Prevotella</taxon>
    </lineage>
</organism>
<dbReference type="NCBIfam" id="TIGR04409">
    <property type="entry name" value="LptC_YrbK"/>
    <property type="match status" value="1"/>
</dbReference>
<feature type="compositionally biased region" description="Low complexity" evidence="1">
    <location>
        <begin position="213"/>
        <end position="222"/>
    </location>
</feature>
<accession>A0A9R1C8L1</accession>
<evidence type="ECO:0000313" key="3">
    <source>
        <dbReference type="Proteomes" id="UP000825483"/>
    </source>
</evidence>